<dbReference type="PANTHER" id="PTHR33266:SF1">
    <property type="entry name" value="F-BOX DOMAIN-CONTAINING PROTEIN"/>
    <property type="match status" value="1"/>
</dbReference>
<feature type="compositionally biased region" description="Basic and acidic residues" evidence="1">
    <location>
        <begin position="8"/>
        <end position="28"/>
    </location>
</feature>
<proteinExistence type="predicted"/>
<evidence type="ECO:0000313" key="3">
    <source>
        <dbReference type="Proteomes" id="UP000693970"/>
    </source>
</evidence>
<keyword evidence="3" id="KW-1185">Reference proteome</keyword>
<evidence type="ECO:0000256" key="1">
    <source>
        <dbReference type="SAM" id="MobiDB-lite"/>
    </source>
</evidence>
<comment type="caution">
    <text evidence="2">The sequence shown here is derived from an EMBL/GenBank/DDBJ whole genome shotgun (WGS) entry which is preliminary data.</text>
</comment>
<dbReference type="AlphaFoldDB" id="A0A9K3LNH4"/>
<dbReference type="OrthoDB" id="54010at2759"/>
<organism evidence="2 3">
    <name type="scientific">Nitzschia inconspicua</name>
    <dbReference type="NCBI Taxonomy" id="303405"/>
    <lineage>
        <taxon>Eukaryota</taxon>
        <taxon>Sar</taxon>
        <taxon>Stramenopiles</taxon>
        <taxon>Ochrophyta</taxon>
        <taxon>Bacillariophyta</taxon>
        <taxon>Bacillariophyceae</taxon>
        <taxon>Bacillariophycidae</taxon>
        <taxon>Bacillariales</taxon>
        <taxon>Bacillariaceae</taxon>
        <taxon>Nitzschia</taxon>
    </lineage>
</organism>
<feature type="region of interest" description="Disordered" evidence="1">
    <location>
        <begin position="1"/>
        <end position="38"/>
    </location>
</feature>
<dbReference type="Proteomes" id="UP000693970">
    <property type="component" value="Unassembled WGS sequence"/>
</dbReference>
<dbReference type="PANTHER" id="PTHR33266">
    <property type="entry name" value="CHROMOSOME 15, WHOLE GENOME SHOTGUN SEQUENCE"/>
    <property type="match status" value="1"/>
</dbReference>
<protein>
    <submittedName>
        <fullName evidence="2">DUF2075 domain containing protein</fullName>
    </submittedName>
</protein>
<dbReference type="EMBL" id="JAGRRH010000009">
    <property type="protein sequence ID" value="KAG7365558.1"/>
    <property type="molecule type" value="Genomic_DNA"/>
</dbReference>
<reference evidence="2" key="1">
    <citation type="journal article" date="2021" name="Sci. Rep.">
        <title>Diploid genomic architecture of Nitzschia inconspicua, an elite biomass production diatom.</title>
        <authorList>
            <person name="Oliver A."/>
            <person name="Podell S."/>
            <person name="Pinowska A."/>
            <person name="Traller J.C."/>
            <person name="Smith S.R."/>
            <person name="McClure R."/>
            <person name="Beliaev A."/>
            <person name="Bohutskyi P."/>
            <person name="Hill E.A."/>
            <person name="Rabines A."/>
            <person name="Zheng H."/>
            <person name="Allen L.Z."/>
            <person name="Kuo A."/>
            <person name="Grigoriev I.V."/>
            <person name="Allen A.E."/>
            <person name="Hazlebeck D."/>
            <person name="Allen E.E."/>
        </authorList>
    </citation>
    <scope>NUCLEOTIDE SEQUENCE</scope>
    <source>
        <strain evidence="2">Hildebrandi</strain>
    </source>
</reference>
<gene>
    <name evidence="2" type="ORF">IV203_038762</name>
</gene>
<reference evidence="2" key="2">
    <citation type="submission" date="2021-04" db="EMBL/GenBank/DDBJ databases">
        <authorList>
            <person name="Podell S."/>
        </authorList>
    </citation>
    <scope>NUCLEOTIDE SEQUENCE</scope>
    <source>
        <strain evidence="2">Hildebrandi</strain>
    </source>
</reference>
<evidence type="ECO:0000313" key="2">
    <source>
        <dbReference type="EMBL" id="KAG7365558.1"/>
    </source>
</evidence>
<sequence>MPAPTIEEIVKMKNDSVEEVEKTSRDNDEEKSDVGAVPSSLQAIHDSVDRTLQTGGGSVSVANASVVDEAIQRSSRNTDSDKPPAVINFVDRLLSKEEDKSIREEMMSFIQTEAKKSTSFSTFRHMIQVFAACRNQKMSDKELDDFTRAIMQECGSSYYANRRQKVYIDYHITDTELTHDCDLVSFANHVETLATEYWNDVDSNKTPRYVAPYLCLVQSSGMGKTKLLYEYRKTYSDENVEAKVILVGNVSTGDYSRNVYDLRFGPTVPSEDVRGSYSFVAARKKEVQRIFQRLDSMVEQYDDLWKNNSRFRVLLFDEAQLLLEEEFGTDAFFFRCFCLWLRKRRQHKYVAVFTSTSSTLTTVDIASDKEIVPDEWSSSVLEDKHTYIPTGSTMFPNFVTLTTIGCQIQAKRAITSSLNHTEYDDAIVHGRPLFSIMNDHGDLDVTLPYILRRMLFSAGNMDQRVKWESNLKAWLSILGTRVQMGNTSFAVASDLVKKGYANLMHLSSDFAPFTFPPDPVCARLAMGMMTDGWKLDNMRGKNPSEWVAHLGKIYSSGLCIPEEGDFGKVMAALYFLLCGDILRRRSDENLKTFSVDLQHLFALLVNGEKIEEALILPDSKRPRMEEEQKLSSRASVTLSCVQFCRNYLRSYETDWSSLKDQHFLRHLYASGTGFFTFAGCPLINAVVPLCIRKGETEKYIPCLLSIKSQKNLSSGEAQELRDLMMAQAKDANLQALCVVVVLGSSPSAQWNDEPTLDSDTYSCLENGETVAAVVYVPADDIFGMSSIYQQLASDADLRDVYASHPFIRGHTGTNSPALDPKIALRASSFESEKTRAGSLLETLSMQLKTFPQVER</sequence>
<accession>A0A9K3LNH4</accession>
<name>A0A9K3LNH4_9STRA</name>